<dbReference type="RefSeq" id="WP_124079386.1">
    <property type="nucleotide sequence ID" value="NZ_UWPJ01000016.1"/>
</dbReference>
<reference evidence="1 2" key="1">
    <citation type="submission" date="2018-10" db="EMBL/GenBank/DDBJ databases">
        <authorList>
            <person name="Criscuolo A."/>
        </authorList>
    </citation>
    <scope>NUCLEOTIDE SEQUENCE [LARGE SCALE GENOMIC DNA]</scope>
    <source>
        <strain evidence="1">DnA1</strain>
    </source>
</reference>
<protein>
    <recommendedName>
        <fullName evidence="3">TfoX N-terminal domain-containing protein</fullName>
    </recommendedName>
</protein>
<evidence type="ECO:0000313" key="1">
    <source>
        <dbReference type="EMBL" id="VCU69876.1"/>
    </source>
</evidence>
<proteinExistence type="predicted"/>
<dbReference type="EMBL" id="UWPJ01000016">
    <property type="protein sequence ID" value="VCU69876.1"/>
    <property type="molecule type" value="Genomic_DNA"/>
</dbReference>
<dbReference type="Proteomes" id="UP000277294">
    <property type="component" value="Unassembled WGS sequence"/>
</dbReference>
<evidence type="ECO:0008006" key="3">
    <source>
        <dbReference type="Google" id="ProtNLM"/>
    </source>
</evidence>
<dbReference type="AlphaFoldDB" id="A0A3P4B2V3"/>
<gene>
    <name evidence="1" type="ORF">PIGHUM_01941</name>
</gene>
<accession>A0A3P4B2V3</accession>
<sequence length="138" mass="15173">MPRRPATPFAPPHKQRQAARNALLWVFEPLERDPGYLCKRMFGCHAAYLDDVLYLVAADREEPWSGLLVCTARDQHAALVQALPALRPHAVLGKWLYLPQDDSAFESVAAALADLALARDPRMGVASSPRSRGGTRGS</sequence>
<dbReference type="OrthoDB" id="121807at2"/>
<organism evidence="1 2">
    <name type="scientific">Pigmentiphaga humi</name>
    <dbReference type="NCBI Taxonomy" id="2478468"/>
    <lineage>
        <taxon>Bacteria</taxon>
        <taxon>Pseudomonadati</taxon>
        <taxon>Pseudomonadota</taxon>
        <taxon>Betaproteobacteria</taxon>
        <taxon>Burkholderiales</taxon>
        <taxon>Alcaligenaceae</taxon>
        <taxon>Pigmentiphaga</taxon>
    </lineage>
</organism>
<keyword evidence="2" id="KW-1185">Reference proteome</keyword>
<evidence type="ECO:0000313" key="2">
    <source>
        <dbReference type="Proteomes" id="UP000277294"/>
    </source>
</evidence>
<name>A0A3P4B2V3_9BURK</name>